<dbReference type="PANTHER" id="PTHR32309:SF13">
    <property type="entry name" value="FERRIC ENTEROBACTIN TRANSPORT PROTEIN FEPE"/>
    <property type="match status" value="1"/>
</dbReference>
<proteinExistence type="predicted"/>
<dbReference type="GO" id="GO:0004713">
    <property type="term" value="F:protein tyrosine kinase activity"/>
    <property type="evidence" value="ECO:0007669"/>
    <property type="project" value="TreeGrafter"/>
</dbReference>
<evidence type="ECO:0000313" key="9">
    <source>
        <dbReference type="EMBL" id="QHI99982.1"/>
    </source>
</evidence>
<keyword evidence="5 7" id="KW-0472">Membrane</keyword>
<evidence type="ECO:0000256" key="7">
    <source>
        <dbReference type="SAM" id="Phobius"/>
    </source>
</evidence>
<keyword evidence="10" id="KW-1185">Reference proteome</keyword>
<name>A0A857JAH4_9BURK</name>
<accession>A0A857JAH4</accession>
<evidence type="ECO:0000256" key="2">
    <source>
        <dbReference type="ARBA" id="ARBA00022475"/>
    </source>
</evidence>
<dbReference type="KEGG" id="xyk:GT347_19555"/>
<keyword evidence="2" id="KW-1003">Cell membrane</keyword>
<feature type="domain" description="Polysaccharide chain length determinant N-terminal" evidence="8">
    <location>
        <begin position="4"/>
        <end position="86"/>
    </location>
</feature>
<evidence type="ECO:0000256" key="1">
    <source>
        <dbReference type="ARBA" id="ARBA00004651"/>
    </source>
</evidence>
<dbReference type="InterPro" id="IPR017468">
    <property type="entry name" value="Chain_len_reg_EpsF"/>
</dbReference>
<feature type="transmembrane region" description="Helical" evidence="7">
    <location>
        <begin position="393"/>
        <end position="415"/>
    </location>
</feature>
<comment type="subcellular location">
    <subcellularLocation>
        <location evidence="1">Cell membrane</location>
        <topology evidence="1">Multi-pass membrane protein</topology>
    </subcellularLocation>
</comment>
<evidence type="ECO:0000256" key="3">
    <source>
        <dbReference type="ARBA" id="ARBA00022692"/>
    </source>
</evidence>
<dbReference type="Proteomes" id="UP000464787">
    <property type="component" value="Chromosome"/>
</dbReference>
<dbReference type="PANTHER" id="PTHR32309">
    <property type="entry name" value="TYROSINE-PROTEIN KINASE"/>
    <property type="match status" value="1"/>
</dbReference>
<dbReference type="RefSeq" id="WP_160553793.1">
    <property type="nucleotide sequence ID" value="NZ_CP047650.1"/>
</dbReference>
<protein>
    <submittedName>
        <fullName evidence="9">Chain length determinant protein EpsF</fullName>
    </submittedName>
</protein>
<evidence type="ECO:0000256" key="5">
    <source>
        <dbReference type="ARBA" id="ARBA00023136"/>
    </source>
</evidence>
<dbReference type="EMBL" id="CP047650">
    <property type="protein sequence ID" value="QHI99982.1"/>
    <property type="molecule type" value="Genomic_DNA"/>
</dbReference>
<feature type="coiled-coil region" evidence="6">
    <location>
        <begin position="253"/>
        <end position="301"/>
    </location>
</feature>
<dbReference type="InterPro" id="IPR050445">
    <property type="entry name" value="Bact_polysacc_biosynth/exp"/>
</dbReference>
<sequence length="467" mass="51056">MTIQQFLLILRARYKVALLALLITVAVAAVLTALMPRRYTATAAVLVDVKSPDSLTGVVLPGMVAPGYMATQVDVITSDRVAQRVVTLLGMDKDPTIRSQWVEETGGKGSFINYLADSIGRNLDVRPARESNVITIDYKTSDPEFAAVAANAFAKAYVDINLDLKVEPARQYAEWFQGQTQVSRDKLNKAQRALYEYQQKVGIVATDERLDFETTKLNESASQLTAIQTMTTDAQSKRGAGDTVQEVMQSPLVNSLKTEIARVQAKLQESSGNLGAEHPQTKRTEAELASLKQQLNTETARITASINTAYQVGKQRERELQAAIAAQKDRVLEINNHRNELNVLKGDVDAAQREFEAISQRAAQSRLESLSNQTNLSVLTVASPPLKPSSPRVLLNMLASVFVGTLLGICIALFIELTNRRVRSTDDLADFLELPVLASIASSSMSRAQRKLSNKSSMPALGHRSAA</sequence>
<evidence type="ECO:0000256" key="6">
    <source>
        <dbReference type="SAM" id="Coils"/>
    </source>
</evidence>
<evidence type="ECO:0000256" key="4">
    <source>
        <dbReference type="ARBA" id="ARBA00022989"/>
    </source>
</evidence>
<keyword evidence="6" id="KW-0175">Coiled coil</keyword>
<dbReference type="Pfam" id="PF02706">
    <property type="entry name" value="Wzz"/>
    <property type="match status" value="1"/>
</dbReference>
<evidence type="ECO:0000313" key="10">
    <source>
        <dbReference type="Proteomes" id="UP000464787"/>
    </source>
</evidence>
<gene>
    <name evidence="9" type="primary">epsF</name>
    <name evidence="9" type="ORF">GT347_19555</name>
</gene>
<reference evidence="9 10" key="1">
    <citation type="submission" date="2020-01" db="EMBL/GenBank/DDBJ databases">
        <title>Genome sequencing of strain KACC 21265.</title>
        <authorList>
            <person name="Heo J."/>
            <person name="Kim S.-J."/>
            <person name="Kim J.-S."/>
            <person name="Hong S.-B."/>
            <person name="Kwon S.-W."/>
        </authorList>
    </citation>
    <scope>NUCLEOTIDE SEQUENCE [LARGE SCALE GENOMIC DNA]</scope>
    <source>
        <strain evidence="9 10">KACC 21265</strain>
    </source>
</reference>
<feature type="coiled-coil region" evidence="6">
    <location>
        <begin position="334"/>
        <end position="368"/>
    </location>
</feature>
<dbReference type="AlphaFoldDB" id="A0A857JAH4"/>
<dbReference type="NCBIfam" id="TIGR03017">
    <property type="entry name" value="EpsF"/>
    <property type="match status" value="1"/>
</dbReference>
<dbReference type="InterPro" id="IPR003856">
    <property type="entry name" value="LPS_length_determ_N"/>
</dbReference>
<organism evidence="9 10">
    <name type="scientific">Xylophilus rhododendri</name>
    <dbReference type="NCBI Taxonomy" id="2697032"/>
    <lineage>
        <taxon>Bacteria</taxon>
        <taxon>Pseudomonadati</taxon>
        <taxon>Pseudomonadota</taxon>
        <taxon>Betaproteobacteria</taxon>
        <taxon>Burkholderiales</taxon>
        <taxon>Xylophilus</taxon>
    </lineage>
</organism>
<dbReference type="GO" id="GO:0005886">
    <property type="term" value="C:plasma membrane"/>
    <property type="evidence" value="ECO:0007669"/>
    <property type="project" value="UniProtKB-SubCell"/>
</dbReference>
<evidence type="ECO:0000259" key="8">
    <source>
        <dbReference type="Pfam" id="PF02706"/>
    </source>
</evidence>
<keyword evidence="3 7" id="KW-0812">Transmembrane</keyword>
<keyword evidence="4 7" id="KW-1133">Transmembrane helix</keyword>